<reference evidence="1" key="1">
    <citation type="submission" date="2019-12" db="EMBL/GenBank/DDBJ databases">
        <title>Genome sequencing and annotation of Brassica cretica.</title>
        <authorList>
            <person name="Studholme D.J."/>
            <person name="Sarris P.F."/>
        </authorList>
    </citation>
    <scope>NUCLEOTIDE SEQUENCE</scope>
    <source>
        <strain evidence="1">PFS-102/07</strain>
        <tissue evidence="1">Leaf</tissue>
    </source>
</reference>
<organism evidence="1">
    <name type="scientific">Brassica cretica</name>
    <name type="common">Mustard</name>
    <dbReference type="NCBI Taxonomy" id="69181"/>
    <lineage>
        <taxon>Eukaryota</taxon>
        <taxon>Viridiplantae</taxon>
        <taxon>Streptophyta</taxon>
        <taxon>Embryophyta</taxon>
        <taxon>Tracheophyta</taxon>
        <taxon>Spermatophyta</taxon>
        <taxon>Magnoliopsida</taxon>
        <taxon>eudicotyledons</taxon>
        <taxon>Gunneridae</taxon>
        <taxon>Pentapetalae</taxon>
        <taxon>rosids</taxon>
        <taxon>malvids</taxon>
        <taxon>Brassicales</taxon>
        <taxon>Brassicaceae</taxon>
        <taxon>Brassiceae</taxon>
        <taxon>Brassica</taxon>
    </lineage>
</organism>
<sequence length="94" mass="10600">MTSSVIVGEDEEDSFTKPLGRLSDEIWVRTCPSCMLFYWSRCHVFYGARQHNTKASVSTVATRVKVCSILRLSPPSLYDMPLQTLKLITGSSRI</sequence>
<accession>A0A8S9L8U0</accession>
<proteinExistence type="predicted"/>
<protein>
    <submittedName>
        <fullName evidence="1">Uncharacterized protein</fullName>
    </submittedName>
</protein>
<dbReference type="AlphaFoldDB" id="A0A8S9L8U0"/>
<comment type="caution">
    <text evidence="1">The sequence shown here is derived from an EMBL/GenBank/DDBJ whole genome shotgun (WGS) entry which is preliminary data.</text>
</comment>
<dbReference type="EMBL" id="QGKY02000094">
    <property type="protein sequence ID" value="KAF2602387.1"/>
    <property type="molecule type" value="Genomic_DNA"/>
</dbReference>
<evidence type="ECO:0000313" key="1">
    <source>
        <dbReference type="EMBL" id="KAF2602387.1"/>
    </source>
</evidence>
<name>A0A8S9L8U0_BRACR</name>
<gene>
    <name evidence="1" type="ORF">F2Q70_00024590</name>
</gene>